<protein>
    <submittedName>
        <fullName evidence="1">Uncharacterized protein</fullName>
    </submittedName>
</protein>
<dbReference type="EMBL" id="JAUSWH010000003">
    <property type="protein sequence ID" value="MDQ0455028.1"/>
    <property type="molecule type" value="Genomic_DNA"/>
</dbReference>
<dbReference type="Proteomes" id="UP001235269">
    <property type="component" value="Unassembled WGS sequence"/>
</dbReference>
<comment type="caution">
    <text evidence="1">The sequence shown here is derived from an EMBL/GenBank/DDBJ whole genome shotgun (WGS) entry which is preliminary data.</text>
</comment>
<organism evidence="1 2">
    <name type="scientific">Rhizobium paknamense</name>
    <dbReference type="NCBI Taxonomy" id="1206817"/>
    <lineage>
        <taxon>Bacteria</taxon>
        <taxon>Pseudomonadati</taxon>
        <taxon>Pseudomonadota</taxon>
        <taxon>Alphaproteobacteria</taxon>
        <taxon>Hyphomicrobiales</taxon>
        <taxon>Rhizobiaceae</taxon>
        <taxon>Rhizobium/Agrobacterium group</taxon>
        <taxon>Rhizobium</taxon>
    </lineage>
</organism>
<evidence type="ECO:0000313" key="2">
    <source>
        <dbReference type="Proteomes" id="UP001235269"/>
    </source>
</evidence>
<sequence length="80" mass="9160">MSLHVSDLRGSLVSLLTEMGLMEPETARTEAHELPPLSSEQELLLACYRSGQMEEWAWQAHLDHDAVLADYWRGIDTKRH</sequence>
<gene>
    <name evidence="1" type="ORF">QO005_001358</name>
</gene>
<keyword evidence="2" id="KW-1185">Reference proteome</keyword>
<name>A0ABU0I9W9_9HYPH</name>
<proteinExistence type="predicted"/>
<evidence type="ECO:0000313" key="1">
    <source>
        <dbReference type="EMBL" id="MDQ0455028.1"/>
    </source>
</evidence>
<dbReference type="RefSeq" id="WP_307157226.1">
    <property type="nucleotide sequence ID" value="NZ_JAUSWH010000003.1"/>
</dbReference>
<accession>A0ABU0I9W9</accession>
<reference evidence="1 2" key="1">
    <citation type="submission" date="2023-07" db="EMBL/GenBank/DDBJ databases">
        <title>Genomic Encyclopedia of Type Strains, Phase IV (KMG-IV): sequencing the most valuable type-strain genomes for metagenomic binning, comparative biology and taxonomic classification.</title>
        <authorList>
            <person name="Goeker M."/>
        </authorList>
    </citation>
    <scope>NUCLEOTIDE SEQUENCE [LARGE SCALE GENOMIC DNA]</scope>
    <source>
        <strain evidence="1 2">DSM 100301</strain>
    </source>
</reference>